<comment type="similarity">
    <text evidence="2 11">Belongs to the MICOS complex subunit Mic60 family.</text>
</comment>
<keyword evidence="4 11" id="KW-0812">Transmembrane</keyword>
<dbReference type="AlphaFoldDB" id="A0A177TI29"/>
<comment type="caution">
    <text evidence="13">The sequence shown here is derived from an EMBL/GenBank/DDBJ whole genome shotgun (WGS) entry which is preliminary data.</text>
</comment>
<keyword evidence="7" id="KW-0175">Coiled coil</keyword>
<keyword evidence="5 11" id="KW-0999">Mitochondrion inner membrane</keyword>
<evidence type="ECO:0000256" key="4">
    <source>
        <dbReference type="ARBA" id="ARBA00022692"/>
    </source>
</evidence>
<evidence type="ECO:0000256" key="9">
    <source>
        <dbReference type="ARBA" id="ARBA00023136"/>
    </source>
</evidence>
<name>A0A177TI29_9BASI</name>
<sequence length="725" mass="78023">MVLVSTAAARHSAAARSALLSRPAPAPASRSPLLRSRNYASTTPVGPQAGPAPATVAKLAAGTAAQYALPPPPRPPRRFFRSLVGYTLVLGTLFYGGSTVAALNNDRYQDFFVESVPLGENILDQLSKSNLDRTLTFNPKDADVSSLTNRAVNLGRSAIGSVSEAVDRTFLQTQEKTREAERRAKDAVRSFQDQAGRTSREAADKVSAAGHRGKELIQDGLQRGQDAARDVGNQAKAQADASKSAVSSAGEKAKDLAQSAVAKVQELSETASKKVTKAANRAEQALPVQGQPIIALPERANKAKKEGKPTIVALPERAGRADQDAAAFAKYRTVAAAEQARLQAEQEIERLHGQFEQLKHAEAQRAGRLLQEQEAKFQAELAKAQAELDRAHQKAEAELRNKDTHWNKELEKERKKQKEEHARALEQSLEVKNDLISARLKEEVVARGIELQKQWMSGVKAAVEKERGARLAQIEQITEEASVLDKLAFENENILNESARVRTLSAAVSALSNAALGGKGDASSGDDTLYAYRTPFRAQIDALRGTALKGPSAEVYDAALSSLEAGGVNPDEGVESETTLQTWFKRRVAPKVLSVALLPDPTAAPTTSTGTGEEVLAPQPRAPGVFAHLVSATLSPLLAKKTPSEALVLATQDAKDDDIPTILARAEFWLEKGKLDEAVREVNRLKGWGKTLSADWLAEARKRLVVKQALDLIDAEAKVSSLRAA</sequence>
<evidence type="ECO:0000256" key="12">
    <source>
        <dbReference type="SAM" id="MobiDB-lite"/>
    </source>
</evidence>
<evidence type="ECO:0000256" key="8">
    <source>
        <dbReference type="ARBA" id="ARBA00023128"/>
    </source>
</evidence>
<evidence type="ECO:0000256" key="11">
    <source>
        <dbReference type="RuleBase" id="RU363000"/>
    </source>
</evidence>
<evidence type="ECO:0000256" key="5">
    <source>
        <dbReference type="ARBA" id="ARBA00022792"/>
    </source>
</evidence>
<dbReference type="GO" id="GO:0042407">
    <property type="term" value="P:cristae formation"/>
    <property type="evidence" value="ECO:0007669"/>
    <property type="project" value="TreeGrafter"/>
</dbReference>
<reference evidence="13" key="1">
    <citation type="submission" date="2016-04" db="EMBL/GenBank/DDBJ databases">
        <authorList>
            <person name="Nguyen H.D."/>
            <person name="Samba Siva P."/>
            <person name="Cullis J."/>
            <person name="Levesque C.A."/>
            <person name="Hambleton S."/>
        </authorList>
    </citation>
    <scope>NUCLEOTIDE SEQUENCE</scope>
    <source>
        <strain evidence="13">DAOMC 236416</strain>
    </source>
</reference>
<protein>
    <recommendedName>
        <fullName evidence="3 11">MICOS complex subunit MIC60</fullName>
    </recommendedName>
    <alternativeName>
        <fullName evidence="11">Mitofilin</fullName>
    </alternativeName>
</protein>
<keyword evidence="14" id="KW-1185">Reference proteome</keyword>
<dbReference type="PANTHER" id="PTHR15415:SF7">
    <property type="entry name" value="MICOS COMPLEX SUBUNIT MIC60"/>
    <property type="match status" value="1"/>
</dbReference>
<evidence type="ECO:0000313" key="14">
    <source>
        <dbReference type="Proteomes" id="UP000077521"/>
    </source>
</evidence>
<comment type="subcellular location">
    <subcellularLocation>
        <location evidence="1 11">Mitochondrion inner membrane</location>
        <topology evidence="1 11">Single-pass membrane protein</topology>
    </subcellularLocation>
</comment>
<evidence type="ECO:0000256" key="10">
    <source>
        <dbReference type="ARBA" id="ARBA00025571"/>
    </source>
</evidence>
<gene>
    <name evidence="13" type="ORF">A4X13_0g7394</name>
</gene>
<evidence type="ECO:0000256" key="2">
    <source>
        <dbReference type="ARBA" id="ARBA00010877"/>
    </source>
</evidence>
<dbReference type="Gene3D" id="1.20.120.20">
    <property type="entry name" value="Apolipoprotein"/>
    <property type="match status" value="1"/>
</dbReference>
<dbReference type="GO" id="GO:0061617">
    <property type="term" value="C:MICOS complex"/>
    <property type="evidence" value="ECO:0007669"/>
    <property type="project" value="TreeGrafter"/>
</dbReference>
<evidence type="ECO:0000313" key="13">
    <source>
        <dbReference type="EMBL" id="KAE8241489.1"/>
    </source>
</evidence>
<organism evidence="13 14">
    <name type="scientific">Tilletia indica</name>
    <dbReference type="NCBI Taxonomy" id="43049"/>
    <lineage>
        <taxon>Eukaryota</taxon>
        <taxon>Fungi</taxon>
        <taxon>Dikarya</taxon>
        <taxon>Basidiomycota</taxon>
        <taxon>Ustilaginomycotina</taxon>
        <taxon>Exobasidiomycetes</taxon>
        <taxon>Tilletiales</taxon>
        <taxon>Tilletiaceae</taxon>
        <taxon>Tilletia</taxon>
    </lineage>
</organism>
<dbReference type="Proteomes" id="UP000077521">
    <property type="component" value="Unassembled WGS sequence"/>
</dbReference>
<dbReference type="InterPro" id="IPR019133">
    <property type="entry name" value="MIC60"/>
</dbReference>
<evidence type="ECO:0000256" key="1">
    <source>
        <dbReference type="ARBA" id="ARBA00004434"/>
    </source>
</evidence>
<evidence type="ECO:0000256" key="3">
    <source>
        <dbReference type="ARBA" id="ARBA00018116"/>
    </source>
</evidence>
<feature type="region of interest" description="Disordered" evidence="12">
    <location>
        <begin position="400"/>
        <end position="421"/>
    </location>
</feature>
<accession>A0A177TI29</accession>
<feature type="region of interest" description="Disordered" evidence="12">
    <location>
        <begin position="19"/>
        <end position="53"/>
    </location>
</feature>
<feature type="compositionally biased region" description="Basic and acidic residues" evidence="12">
    <location>
        <begin position="175"/>
        <end position="188"/>
    </location>
</feature>
<feature type="compositionally biased region" description="Low complexity" evidence="12">
    <location>
        <begin position="19"/>
        <end position="37"/>
    </location>
</feature>
<dbReference type="EMBL" id="LWDF02000901">
    <property type="protein sequence ID" value="KAE8241489.1"/>
    <property type="molecule type" value="Genomic_DNA"/>
</dbReference>
<reference evidence="13" key="2">
    <citation type="journal article" date="2019" name="IMA Fungus">
        <title>Genome sequencing and comparison of five Tilletia species to identify candidate genes for the detection of regulated species infecting wheat.</title>
        <authorList>
            <person name="Nguyen H.D.T."/>
            <person name="Sultana T."/>
            <person name="Kesanakurti P."/>
            <person name="Hambleton S."/>
        </authorList>
    </citation>
    <scope>NUCLEOTIDE SEQUENCE</scope>
    <source>
        <strain evidence="13">DAOMC 236416</strain>
    </source>
</reference>
<keyword evidence="8 11" id="KW-0496">Mitochondrion</keyword>
<comment type="function">
    <text evidence="10">Component of the MICOS complex, a large protein complex of the mitochondrial inner membrane that plays crucial roles in the maintenance of crista junctions, inner membrane architecture, and formation of contact sites to the outer membrane. Plays a role in keeping cristae membranes connected to the inner boundary membrane. Also promotes protein import via the mitochondrial intermembrane space assembly (MIA) pathway.</text>
</comment>
<dbReference type="Pfam" id="PF09731">
    <property type="entry name" value="Mitofilin"/>
    <property type="match status" value="2"/>
</dbReference>
<keyword evidence="6" id="KW-1133">Transmembrane helix</keyword>
<evidence type="ECO:0000256" key="6">
    <source>
        <dbReference type="ARBA" id="ARBA00022989"/>
    </source>
</evidence>
<keyword evidence="9" id="KW-0472">Membrane</keyword>
<feature type="region of interest" description="Disordered" evidence="12">
    <location>
        <begin position="173"/>
        <end position="246"/>
    </location>
</feature>
<evidence type="ECO:0000256" key="7">
    <source>
        <dbReference type="ARBA" id="ARBA00023054"/>
    </source>
</evidence>
<feature type="compositionally biased region" description="Low complexity" evidence="12">
    <location>
        <begin position="234"/>
        <end position="246"/>
    </location>
</feature>
<proteinExistence type="inferred from homology"/>
<dbReference type="PANTHER" id="PTHR15415">
    <property type="entry name" value="MITOFILIN"/>
    <property type="match status" value="1"/>
</dbReference>
<comment type="subunit">
    <text evidence="11">Component of the mitochondrial contact site and cristae organizing system (MICOS) complex.</text>
</comment>